<dbReference type="Pfam" id="PF14309">
    <property type="entry name" value="DUF4378"/>
    <property type="match status" value="1"/>
</dbReference>
<dbReference type="InterPro" id="IPR032795">
    <property type="entry name" value="DUF3741-assoc"/>
</dbReference>
<evidence type="ECO:0000313" key="5">
    <source>
        <dbReference type="Proteomes" id="UP001140206"/>
    </source>
</evidence>
<dbReference type="PANTHER" id="PTHR31680:SF12">
    <property type="entry name" value="OS11G0587300 PROTEIN"/>
    <property type="match status" value="1"/>
</dbReference>
<organism evidence="4 5">
    <name type="scientific">Rhynchospora pubera</name>
    <dbReference type="NCBI Taxonomy" id="906938"/>
    <lineage>
        <taxon>Eukaryota</taxon>
        <taxon>Viridiplantae</taxon>
        <taxon>Streptophyta</taxon>
        <taxon>Embryophyta</taxon>
        <taxon>Tracheophyta</taxon>
        <taxon>Spermatophyta</taxon>
        <taxon>Magnoliopsida</taxon>
        <taxon>Liliopsida</taxon>
        <taxon>Poales</taxon>
        <taxon>Cyperaceae</taxon>
        <taxon>Cyperoideae</taxon>
        <taxon>Rhynchosporeae</taxon>
        <taxon>Rhynchospora</taxon>
    </lineage>
</organism>
<evidence type="ECO:0000259" key="3">
    <source>
        <dbReference type="Pfam" id="PF14383"/>
    </source>
</evidence>
<dbReference type="InterPro" id="IPR025486">
    <property type="entry name" value="DUF4378"/>
</dbReference>
<dbReference type="Pfam" id="PF14383">
    <property type="entry name" value="VARLMGL"/>
    <property type="match status" value="1"/>
</dbReference>
<feature type="domain" description="DUF3741" evidence="3">
    <location>
        <begin position="102"/>
        <end position="121"/>
    </location>
</feature>
<dbReference type="PANTHER" id="PTHR31680">
    <property type="entry name" value="LONGIFOLIA PROTEIN"/>
    <property type="match status" value="1"/>
</dbReference>
<keyword evidence="5" id="KW-1185">Reference proteome</keyword>
<feature type="domain" description="DUF4378" evidence="2">
    <location>
        <begin position="479"/>
        <end position="602"/>
    </location>
</feature>
<evidence type="ECO:0000313" key="4">
    <source>
        <dbReference type="EMBL" id="KAJ4750657.1"/>
    </source>
</evidence>
<evidence type="ECO:0000259" key="2">
    <source>
        <dbReference type="Pfam" id="PF14309"/>
    </source>
</evidence>
<comment type="caution">
    <text evidence="4">The sequence shown here is derived from an EMBL/GenBank/DDBJ whole genome shotgun (WGS) entry which is preliminary data.</text>
</comment>
<feature type="region of interest" description="Disordered" evidence="1">
    <location>
        <begin position="239"/>
        <end position="361"/>
    </location>
</feature>
<evidence type="ECO:0000256" key="1">
    <source>
        <dbReference type="SAM" id="MobiDB-lite"/>
    </source>
</evidence>
<feature type="compositionally biased region" description="Basic and acidic residues" evidence="1">
    <location>
        <begin position="239"/>
        <end position="250"/>
    </location>
</feature>
<dbReference type="GO" id="GO:0051513">
    <property type="term" value="P:regulation of monopolar cell growth"/>
    <property type="evidence" value="ECO:0007669"/>
    <property type="project" value="InterPro"/>
</dbReference>
<dbReference type="AlphaFoldDB" id="A0AAV8C814"/>
<protein>
    <submittedName>
        <fullName evidence="4">Protein LONGIFOLIA 1</fullName>
    </submittedName>
</protein>
<feature type="region of interest" description="Disordered" evidence="1">
    <location>
        <begin position="43"/>
        <end position="68"/>
    </location>
</feature>
<proteinExistence type="predicted"/>
<reference evidence="4" key="1">
    <citation type="submission" date="2022-08" db="EMBL/GenBank/DDBJ databases">
        <authorList>
            <person name="Marques A."/>
        </authorList>
    </citation>
    <scope>NUCLEOTIDE SEQUENCE</scope>
    <source>
        <strain evidence="4">RhyPub2mFocal</strain>
        <tissue evidence="4">Leaves</tissue>
    </source>
</reference>
<name>A0AAV8C814_9POAL</name>
<accession>A0AAV8C814</accession>
<feature type="compositionally biased region" description="Basic and acidic residues" evidence="1">
    <location>
        <begin position="271"/>
        <end position="309"/>
    </location>
</feature>
<dbReference type="EMBL" id="JAMFTS010000005">
    <property type="protein sequence ID" value="KAJ4750657.1"/>
    <property type="molecule type" value="Genomic_DNA"/>
</dbReference>
<gene>
    <name evidence="4" type="ORF">LUZ62_085062</name>
</gene>
<sequence>MTADEPSLERQMGCMAGFFHLFDRSYIPSKRYVSPKSLLLPSSFQDTDSVSEKSDSSSTLLFPEQSPTLTPSLKQKPWKLLEASRLSLDSRAVTDAKGKLHRRSPGAVGRLMGLDTLPDQDTQPIAKPIMLRRSSSESRARTDSSFYQFVDVTTFEKVPIQENSKRQRNNAFIQRKSLELFPQETKRVVGMQPVPVSLYCEIERRLRVRGIDEPAKDLETLKHVLEAVQLRGLLRSKPLDKSDQTMDGYDRASVPPPLVLMKPASKLPHSPRRDPRSERRVPQAVRRNDNKGRRVAKNEARRGGTDRKISPVGSPVASPRKVGPCPGTVRSGVNNRRRDANVVQRGISTGTGTGSDKRIKSPRPYEYDWEEERAGRNLLERCDQLLYSIAAITDTDQISSEDLQPSPVSVLDSVFHGDECSPSPKTKRSLHFQADKPLDLEWDMSNDEMAAVGSVCSDPDYVFVAEIMRLSSGSHDSSKLFASLEIGHELRRTGAANLHHRRLLYDLVFEILTRHRHMSSWDAFKCARSISFTRYSQMLDTRSVWQEIQGMKEPIITNEVQDVTCGAVSRDMDADQEWARQSVEVSDTVLQIERMVFKDLVADMIRELADMAAISYHHLPQWKLIF</sequence>
<dbReference type="InterPro" id="IPR033334">
    <property type="entry name" value="LNG1/2"/>
</dbReference>
<dbReference type="Proteomes" id="UP001140206">
    <property type="component" value="Chromosome 5"/>
</dbReference>